<name>A0A7X3S698_9HYPH</name>
<keyword evidence="3" id="KW-1185">Reference proteome</keyword>
<dbReference type="AlphaFoldDB" id="A0A7X3S698"/>
<dbReference type="RefSeq" id="WP_160774011.1">
    <property type="nucleotide sequence ID" value="NZ_WUMV01000001.1"/>
</dbReference>
<evidence type="ECO:0000313" key="3">
    <source>
        <dbReference type="Proteomes" id="UP000433101"/>
    </source>
</evidence>
<feature type="transmembrane region" description="Helical" evidence="1">
    <location>
        <begin position="86"/>
        <end position="109"/>
    </location>
</feature>
<evidence type="ECO:0000256" key="1">
    <source>
        <dbReference type="SAM" id="Phobius"/>
    </source>
</evidence>
<dbReference type="EMBL" id="WUMV01000001">
    <property type="protein sequence ID" value="MXN63779.1"/>
    <property type="molecule type" value="Genomic_DNA"/>
</dbReference>
<reference evidence="2 3" key="1">
    <citation type="submission" date="2019-12" db="EMBL/GenBank/DDBJ databases">
        <authorList>
            <person name="Li M."/>
        </authorList>
    </citation>
    <scope>NUCLEOTIDE SEQUENCE [LARGE SCALE GENOMIC DNA]</scope>
    <source>
        <strain evidence="2 3">GBMRC 2046</strain>
    </source>
</reference>
<feature type="transmembrane region" description="Helical" evidence="1">
    <location>
        <begin position="147"/>
        <end position="164"/>
    </location>
</feature>
<evidence type="ECO:0000313" key="2">
    <source>
        <dbReference type="EMBL" id="MXN63779.1"/>
    </source>
</evidence>
<organism evidence="2 3">
    <name type="scientific">Stappia sediminis</name>
    <dbReference type="NCBI Taxonomy" id="2692190"/>
    <lineage>
        <taxon>Bacteria</taxon>
        <taxon>Pseudomonadati</taxon>
        <taxon>Pseudomonadota</taxon>
        <taxon>Alphaproteobacteria</taxon>
        <taxon>Hyphomicrobiales</taxon>
        <taxon>Stappiaceae</taxon>
        <taxon>Stappia</taxon>
    </lineage>
</organism>
<feature type="transmembrane region" description="Helical" evidence="1">
    <location>
        <begin position="50"/>
        <end position="74"/>
    </location>
</feature>
<sequence>MTKPPLRPSLTANMGDGVRAIGFAFVWAFLIASAYFALTIGRGYAVSERSLVAVALFAAGSFLAAPIALGLAGIVAKYRPQPSARFAAMFVALTLTSAGITALLFYLQFRIYYSQWHETHLSRGLLMEILFTGASSGYIFVVGGVRPMLPVALPLILAVSFLYARRKP</sequence>
<keyword evidence="1" id="KW-0812">Transmembrane</keyword>
<feature type="transmembrane region" description="Helical" evidence="1">
    <location>
        <begin position="20"/>
        <end position="38"/>
    </location>
</feature>
<feature type="transmembrane region" description="Helical" evidence="1">
    <location>
        <begin position="121"/>
        <end position="141"/>
    </location>
</feature>
<gene>
    <name evidence="2" type="ORF">GR183_02580</name>
</gene>
<keyword evidence="1" id="KW-1133">Transmembrane helix</keyword>
<keyword evidence="1" id="KW-0472">Membrane</keyword>
<proteinExistence type="predicted"/>
<comment type="caution">
    <text evidence="2">The sequence shown here is derived from an EMBL/GenBank/DDBJ whole genome shotgun (WGS) entry which is preliminary data.</text>
</comment>
<accession>A0A7X3S698</accession>
<dbReference type="Proteomes" id="UP000433101">
    <property type="component" value="Unassembled WGS sequence"/>
</dbReference>
<protein>
    <submittedName>
        <fullName evidence="2">Uncharacterized protein</fullName>
    </submittedName>
</protein>